<keyword evidence="4 12" id="KW-0645">Protease</keyword>
<evidence type="ECO:0000256" key="11">
    <source>
        <dbReference type="PIRSR" id="PIRSR601461-2"/>
    </source>
</evidence>
<keyword evidence="3" id="KW-0926">Vacuole</keyword>
<sequence length="406" mass="44388">MKTGPILALGAVAGLAQAAVHTLKLEKVPLSEQLEHADITTHAKSLYKKYSGQRFMGVRPDTHKEEMFKDTSIHLDQDDHSVPVSNFLNAQYFSEIAIGTPPQTFKVVLDTGSSNLWVPSTECGSIACYLHTKYDSSASSTYKKNGSSFEIRYGSGSLSGFISQDVLQIGDLKIKDQDFAEATEEPGLAFAFGRFDGIMGLGFDTISVNRIVPPFYKMIDQGLIDEPVVSFYLSDTNNEGSESEAMFGGINKAHYTGKMTKIPLRRKAYWEVDLDAITFGDQTAELDNTGIILDTGTSLIALPSTLAELLNKEIGATKGFNGQYTVECDKRDELPDMSFTLTGHNFTIGPYDYILEVQGSCISSFFGMDFPEPVGPLAILGDAFLRKWYSVYDLGSNSVGLALAKP</sequence>
<evidence type="ECO:0000313" key="15">
    <source>
        <dbReference type="EMBL" id="KAK0516980.1"/>
    </source>
</evidence>
<evidence type="ECO:0000256" key="12">
    <source>
        <dbReference type="RuleBase" id="RU000454"/>
    </source>
</evidence>
<evidence type="ECO:0000256" key="2">
    <source>
        <dbReference type="ARBA" id="ARBA00007447"/>
    </source>
</evidence>
<evidence type="ECO:0000256" key="9">
    <source>
        <dbReference type="ARBA" id="ARBA00023180"/>
    </source>
</evidence>
<dbReference type="PANTHER" id="PTHR47966:SF51">
    <property type="entry name" value="BETA-SITE APP-CLEAVING ENZYME, ISOFORM A-RELATED"/>
    <property type="match status" value="1"/>
</dbReference>
<dbReference type="GO" id="GO:0000324">
    <property type="term" value="C:fungal-type vacuole"/>
    <property type="evidence" value="ECO:0007669"/>
    <property type="project" value="TreeGrafter"/>
</dbReference>
<keyword evidence="9" id="KW-0325">Glycoprotein</keyword>
<dbReference type="FunFam" id="2.40.70.10:FF:000002">
    <property type="entry name" value="Vacuolar aspartic proteinase"/>
    <property type="match status" value="1"/>
</dbReference>
<dbReference type="InterPro" id="IPR033121">
    <property type="entry name" value="PEPTIDASE_A1"/>
</dbReference>
<evidence type="ECO:0000256" key="8">
    <source>
        <dbReference type="ARBA" id="ARBA00023157"/>
    </source>
</evidence>
<evidence type="ECO:0000256" key="13">
    <source>
        <dbReference type="SAM" id="SignalP"/>
    </source>
</evidence>
<name>A0AA39RAJ6_9LECA</name>
<evidence type="ECO:0000256" key="4">
    <source>
        <dbReference type="ARBA" id="ARBA00022670"/>
    </source>
</evidence>
<dbReference type="PRINTS" id="PR00792">
    <property type="entry name" value="PEPSIN"/>
</dbReference>
<evidence type="ECO:0000256" key="1">
    <source>
        <dbReference type="ARBA" id="ARBA00004116"/>
    </source>
</evidence>
<reference evidence="15" key="1">
    <citation type="submission" date="2023-03" db="EMBL/GenBank/DDBJ databases">
        <title>Complete genome of Cladonia borealis.</title>
        <authorList>
            <person name="Park H."/>
        </authorList>
    </citation>
    <scope>NUCLEOTIDE SEQUENCE</scope>
    <source>
        <strain evidence="15">ANT050790</strain>
    </source>
</reference>
<keyword evidence="8 11" id="KW-1015">Disulfide bond</keyword>
<keyword evidence="16" id="KW-1185">Reference proteome</keyword>
<dbReference type="AlphaFoldDB" id="A0AA39RAJ6"/>
<dbReference type="EMBL" id="JAFEKC020000001">
    <property type="protein sequence ID" value="KAK0516980.1"/>
    <property type="molecule type" value="Genomic_DNA"/>
</dbReference>
<evidence type="ECO:0000256" key="10">
    <source>
        <dbReference type="PIRSR" id="PIRSR601461-1"/>
    </source>
</evidence>
<dbReference type="InterPro" id="IPR001461">
    <property type="entry name" value="Aspartic_peptidase_A1"/>
</dbReference>
<evidence type="ECO:0000256" key="7">
    <source>
        <dbReference type="ARBA" id="ARBA00022801"/>
    </source>
</evidence>
<evidence type="ECO:0000313" key="16">
    <source>
        <dbReference type="Proteomes" id="UP001166286"/>
    </source>
</evidence>
<accession>A0AA39RAJ6</accession>
<organism evidence="15 16">
    <name type="scientific">Cladonia borealis</name>
    <dbReference type="NCBI Taxonomy" id="184061"/>
    <lineage>
        <taxon>Eukaryota</taxon>
        <taxon>Fungi</taxon>
        <taxon>Dikarya</taxon>
        <taxon>Ascomycota</taxon>
        <taxon>Pezizomycotina</taxon>
        <taxon>Lecanoromycetes</taxon>
        <taxon>OSLEUM clade</taxon>
        <taxon>Lecanoromycetidae</taxon>
        <taxon>Lecanorales</taxon>
        <taxon>Lecanorineae</taxon>
        <taxon>Cladoniaceae</taxon>
        <taxon>Cladonia</taxon>
    </lineage>
</organism>
<protein>
    <recommendedName>
        <fullName evidence="14">Peptidase A1 domain-containing protein</fullName>
    </recommendedName>
</protein>
<dbReference type="Gene3D" id="2.40.70.10">
    <property type="entry name" value="Acid Proteases"/>
    <property type="match status" value="2"/>
</dbReference>
<evidence type="ECO:0000256" key="3">
    <source>
        <dbReference type="ARBA" id="ARBA00022554"/>
    </source>
</evidence>
<feature type="domain" description="Peptidase A1" evidence="14">
    <location>
        <begin position="92"/>
        <end position="402"/>
    </location>
</feature>
<keyword evidence="7 12" id="KW-0378">Hydrolase</keyword>
<feature type="active site" evidence="10">
    <location>
        <position position="110"/>
    </location>
</feature>
<dbReference type="PANTHER" id="PTHR47966">
    <property type="entry name" value="BETA-SITE APP-CLEAVING ENZYME, ISOFORM A-RELATED"/>
    <property type="match status" value="1"/>
</dbReference>
<evidence type="ECO:0000259" key="14">
    <source>
        <dbReference type="PROSITE" id="PS51767"/>
    </source>
</evidence>
<dbReference type="FunFam" id="2.40.70.10:FF:000036">
    <property type="entry name" value="Vacuolar aspartic protease"/>
    <property type="match status" value="1"/>
</dbReference>
<comment type="similarity">
    <text evidence="2 12">Belongs to the peptidase A1 family.</text>
</comment>
<evidence type="ECO:0000256" key="6">
    <source>
        <dbReference type="ARBA" id="ARBA00022750"/>
    </source>
</evidence>
<dbReference type="Proteomes" id="UP001166286">
    <property type="component" value="Unassembled WGS sequence"/>
</dbReference>
<feature type="disulfide bond" evidence="11">
    <location>
        <begin position="328"/>
        <end position="361"/>
    </location>
</feature>
<feature type="disulfide bond" evidence="11">
    <location>
        <begin position="123"/>
        <end position="128"/>
    </location>
</feature>
<dbReference type="Pfam" id="PF00026">
    <property type="entry name" value="Asp"/>
    <property type="match status" value="1"/>
</dbReference>
<feature type="active site" evidence="10">
    <location>
        <position position="294"/>
    </location>
</feature>
<comment type="caution">
    <text evidence="15">The sequence shown here is derived from an EMBL/GenBank/DDBJ whole genome shotgun (WGS) entry which is preliminary data.</text>
</comment>
<proteinExistence type="inferred from homology"/>
<comment type="subcellular location">
    <subcellularLocation>
        <location evidence="1">Vacuole</location>
    </subcellularLocation>
</comment>
<dbReference type="PROSITE" id="PS00141">
    <property type="entry name" value="ASP_PROTEASE"/>
    <property type="match status" value="1"/>
</dbReference>
<keyword evidence="5 13" id="KW-0732">Signal</keyword>
<dbReference type="InterPro" id="IPR021109">
    <property type="entry name" value="Peptidase_aspartic_dom_sf"/>
</dbReference>
<dbReference type="GO" id="GO:0004190">
    <property type="term" value="F:aspartic-type endopeptidase activity"/>
    <property type="evidence" value="ECO:0007669"/>
    <property type="project" value="UniProtKB-KW"/>
</dbReference>
<evidence type="ECO:0000256" key="5">
    <source>
        <dbReference type="ARBA" id="ARBA00022729"/>
    </source>
</evidence>
<gene>
    <name evidence="15" type="ORF">JMJ35_000135</name>
</gene>
<dbReference type="InterPro" id="IPR001969">
    <property type="entry name" value="Aspartic_peptidase_AS"/>
</dbReference>
<dbReference type="SUPFAM" id="SSF50630">
    <property type="entry name" value="Acid proteases"/>
    <property type="match status" value="1"/>
</dbReference>
<feature type="chain" id="PRO_5041248108" description="Peptidase A1 domain-containing protein" evidence="13">
    <location>
        <begin position="19"/>
        <end position="406"/>
    </location>
</feature>
<dbReference type="PROSITE" id="PS51767">
    <property type="entry name" value="PEPTIDASE_A1"/>
    <property type="match status" value="1"/>
</dbReference>
<dbReference type="GO" id="GO:0006508">
    <property type="term" value="P:proteolysis"/>
    <property type="evidence" value="ECO:0007669"/>
    <property type="project" value="UniProtKB-KW"/>
</dbReference>
<feature type="signal peptide" evidence="13">
    <location>
        <begin position="1"/>
        <end position="18"/>
    </location>
</feature>
<keyword evidence="6 12" id="KW-0064">Aspartyl protease</keyword>